<reference evidence="1 2" key="1">
    <citation type="submission" date="2021-01" db="EMBL/GenBank/DDBJ databases">
        <title>Draft Genome Sequence and Polyhydroxyalkanoate Biosynthetic Potential of Jeongeupia naejangsanensis Type Strain DSM 24253.</title>
        <authorList>
            <person name="Turrini P."/>
            <person name="Artuso I."/>
            <person name="Lugli G.A."/>
            <person name="Frangipani E."/>
            <person name="Ventura M."/>
            <person name="Visca P."/>
        </authorList>
    </citation>
    <scope>NUCLEOTIDE SEQUENCE [LARGE SCALE GENOMIC DNA]</scope>
    <source>
        <strain evidence="1 2">DSM 24253</strain>
    </source>
</reference>
<keyword evidence="2" id="KW-1185">Reference proteome</keyword>
<protein>
    <submittedName>
        <fullName evidence="1">Uncharacterized protein</fullName>
    </submittedName>
</protein>
<name>A0ABS2BQW9_9NEIS</name>
<evidence type="ECO:0000313" key="1">
    <source>
        <dbReference type="EMBL" id="MBM3117860.1"/>
    </source>
</evidence>
<evidence type="ECO:0000313" key="2">
    <source>
        <dbReference type="Proteomes" id="UP000809431"/>
    </source>
</evidence>
<accession>A0ABS2BQW9</accession>
<comment type="caution">
    <text evidence="1">The sequence shown here is derived from an EMBL/GenBank/DDBJ whole genome shotgun (WGS) entry which is preliminary data.</text>
</comment>
<dbReference type="EMBL" id="JAESND010000016">
    <property type="protein sequence ID" value="MBM3117860.1"/>
    <property type="molecule type" value="Genomic_DNA"/>
</dbReference>
<dbReference type="Proteomes" id="UP000809431">
    <property type="component" value="Unassembled WGS sequence"/>
</dbReference>
<organism evidence="1 2">
    <name type="scientific">Jeongeupia naejangsanensis</name>
    <dbReference type="NCBI Taxonomy" id="613195"/>
    <lineage>
        <taxon>Bacteria</taxon>
        <taxon>Pseudomonadati</taxon>
        <taxon>Pseudomonadota</taxon>
        <taxon>Betaproteobacteria</taxon>
        <taxon>Neisseriales</taxon>
        <taxon>Chitinibacteraceae</taxon>
        <taxon>Jeongeupia</taxon>
    </lineage>
</organism>
<gene>
    <name evidence="1" type="ORF">JMJ54_18655</name>
</gene>
<dbReference type="RefSeq" id="WP_203540038.1">
    <property type="nucleotide sequence ID" value="NZ_JAESND010000016.1"/>
</dbReference>
<sequence length="58" mass="6203">MLKGLDLKRANRLLLALGVLLPGNGAKASKTERLPGMGSPRVYVVLPTLWQMGGDDDV</sequence>
<proteinExistence type="predicted"/>